<dbReference type="InterPro" id="IPR019953">
    <property type="entry name" value="OHR"/>
</dbReference>
<accession>A0AAW1NUH7</accession>
<dbReference type="Gene3D" id="3.30.300.20">
    <property type="match status" value="1"/>
</dbReference>
<keyword evidence="3" id="KW-1185">Reference proteome</keyword>
<gene>
    <name evidence="2" type="ORF">WJX73_009087</name>
</gene>
<dbReference type="Proteomes" id="UP001465755">
    <property type="component" value="Unassembled WGS sequence"/>
</dbReference>
<organism evidence="2 3">
    <name type="scientific">Symbiochloris irregularis</name>
    <dbReference type="NCBI Taxonomy" id="706552"/>
    <lineage>
        <taxon>Eukaryota</taxon>
        <taxon>Viridiplantae</taxon>
        <taxon>Chlorophyta</taxon>
        <taxon>core chlorophytes</taxon>
        <taxon>Trebouxiophyceae</taxon>
        <taxon>Trebouxiales</taxon>
        <taxon>Trebouxiaceae</taxon>
        <taxon>Symbiochloris</taxon>
    </lineage>
</organism>
<dbReference type="EMBL" id="JALJOQ010000104">
    <property type="protein sequence ID" value="KAK9797805.1"/>
    <property type="molecule type" value="Genomic_DNA"/>
</dbReference>
<name>A0AAW1NUH7_9CHLO</name>
<protein>
    <recommendedName>
        <fullName evidence="4">Organic hydroperoxide resistance protein</fullName>
    </recommendedName>
</protein>
<comment type="similarity">
    <text evidence="1">Belongs to the OsmC/Ohr family.</text>
</comment>
<comment type="caution">
    <text evidence="2">The sequence shown here is derived from an EMBL/GenBank/DDBJ whole genome shotgun (WGS) entry which is preliminary data.</text>
</comment>
<evidence type="ECO:0000313" key="3">
    <source>
        <dbReference type="Proteomes" id="UP001465755"/>
    </source>
</evidence>
<dbReference type="PANTHER" id="PTHR33797:SF2">
    <property type="entry name" value="ORGANIC HYDROPEROXIDE RESISTANCE PROTEIN-LIKE"/>
    <property type="match status" value="1"/>
</dbReference>
<dbReference type="InterPro" id="IPR036102">
    <property type="entry name" value="OsmC/Ohrsf"/>
</dbReference>
<dbReference type="NCBIfam" id="TIGR03561">
    <property type="entry name" value="organ_hyd_perox"/>
    <property type="match status" value="1"/>
</dbReference>
<reference evidence="2 3" key="1">
    <citation type="journal article" date="2024" name="Nat. Commun.">
        <title>Phylogenomics reveals the evolutionary origins of lichenization in chlorophyte algae.</title>
        <authorList>
            <person name="Puginier C."/>
            <person name="Libourel C."/>
            <person name="Otte J."/>
            <person name="Skaloud P."/>
            <person name="Haon M."/>
            <person name="Grisel S."/>
            <person name="Petersen M."/>
            <person name="Berrin J.G."/>
            <person name="Delaux P.M."/>
            <person name="Dal Grande F."/>
            <person name="Keller J."/>
        </authorList>
    </citation>
    <scope>NUCLEOTIDE SEQUENCE [LARGE SCALE GENOMIC DNA]</scope>
    <source>
        <strain evidence="2 3">SAG 2036</strain>
    </source>
</reference>
<dbReference type="InterPro" id="IPR003718">
    <property type="entry name" value="OsmC/Ohr_fam"/>
</dbReference>
<evidence type="ECO:0008006" key="4">
    <source>
        <dbReference type="Google" id="ProtNLM"/>
    </source>
</evidence>
<dbReference type="AlphaFoldDB" id="A0AAW1NUH7"/>
<dbReference type="Gene3D" id="2.20.25.10">
    <property type="match status" value="1"/>
</dbReference>
<dbReference type="PANTHER" id="PTHR33797">
    <property type="entry name" value="ORGANIC HYDROPEROXIDE RESISTANCE PROTEIN-LIKE"/>
    <property type="match status" value="1"/>
</dbReference>
<sequence length="172" mass="18013">MIGASGIRALGRLGSNNGAASQSVLRFCRAYASEAPLFTADATSTGGRDGEVRSADGNFSHHLALPKQLGGKTTPESTNPEQMLAAGFSACFLSALGVTAKQDKLSVPNDTTVKGLVSLFQTDGTYKLGVELQIKLPGLSDEEADKLITAADKVCPYSNAMRGNVDIKYTQL</sequence>
<proteinExistence type="inferred from homology"/>
<evidence type="ECO:0000313" key="2">
    <source>
        <dbReference type="EMBL" id="KAK9797805.1"/>
    </source>
</evidence>
<dbReference type="Pfam" id="PF02566">
    <property type="entry name" value="OsmC"/>
    <property type="match status" value="1"/>
</dbReference>
<dbReference type="SUPFAM" id="SSF82784">
    <property type="entry name" value="OsmC-like"/>
    <property type="match status" value="1"/>
</dbReference>
<dbReference type="InterPro" id="IPR015946">
    <property type="entry name" value="KH_dom-like_a/b"/>
</dbReference>
<evidence type="ECO:0000256" key="1">
    <source>
        <dbReference type="ARBA" id="ARBA00007378"/>
    </source>
</evidence>
<dbReference type="GO" id="GO:0006979">
    <property type="term" value="P:response to oxidative stress"/>
    <property type="evidence" value="ECO:0007669"/>
    <property type="project" value="InterPro"/>
</dbReference>